<sequence>MMHTYNEDILAWSMEQAQLIRAGRFDLVDIEHVAEEIEDVGKSEQRELTSRMSVLLAHLLKWQYQPERRGASWERTIRAQRKEIAYHLDDTPSLKPKLLEPRWLDMVWSKALAQATTETGLDCFPETCPWLMDDEILNACWFPET</sequence>
<reference evidence="1 2" key="1">
    <citation type="submission" date="2019-11" db="EMBL/GenBank/DDBJ databases">
        <title>Whole-genome sequence of the anaerobic purple sulfur bacterium Allochromatium palmeri DSM 15591.</title>
        <authorList>
            <person name="Kyndt J.A."/>
            <person name="Meyer T.E."/>
        </authorList>
    </citation>
    <scope>NUCLEOTIDE SEQUENCE [LARGE SCALE GENOMIC DNA]</scope>
    <source>
        <strain evidence="1 2">DSM 15591</strain>
    </source>
</reference>
<evidence type="ECO:0000313" key="2">
    <source>
        <dbReference type="Proteomes" id="UP000434044"/>
    </source>
</evidence>
<dbReference type="InterPro" id="IPR002636">
    <property type="entry name" value="DUF29"/>
</dbReference>
<dbReference type="PANTHER" id="PTHR34235:SF4">
    <property type="entry name" value="SLR0291 PROTEIN"/>
    <property type="match status" value="1"/>
</dbReference>
<proteinExistence type="predicted"/>
<organism evidence="1 2">
    <name type="scientific">Allochromatium palmeri</name>
    <dbReference type="NCBI Taxonomy" id="231048"/>
    <lineage>
        <taxon>Bacteria</taxon>
        <taxon>Pseudomonadati</taxon>
        <taxon>Pseudomonadota</taxon>
        <taxon>Gammaproteobacteria</taxon>
        <taxon>Chromatiales</taxon>
        <taxon>Chromatiaceae</taxon>
        <taxon>Allochromatium</taxon>
    </lineage>
</organism>
<gene>
    <name evidence="1" type="ORF">GJ668_00815</name>
</gene>
<dbReference type="EMBL" id="WNKT01000001">
    <property type="protein sequence ID" value="MTW19631.1"/>
    <property type="molecule type" value="Genomic_DNA"/>
</dbReference>
<dbReference type="Pfam" id="PF01724">
    <property type="entry name" value="DUF29"/>
    <property type="match status" value="1"/>
</dbReference>
<name>A0A6N8E7R9_9GAMM</name>
<dbReference type="AlphaFoldDB" id="A0A6N8E7R9"/>
<dbReference type="Gene3D" id="1.20.1220.20">
    <property type="entry name" value="Uncharcterised protein PF01724"/>
    <property type="match status" value="1"/>
</dbReference>
<dbReference type="PANTHER" id="PTHR34235">
    <property type="entry name" value="SLR1203 PROTEIN-RELATED"/>
    <property type="match status" value="1"/>
</dbReference>
<accession>A0A6N8E7R9</accession>
<evidence type="ECO:0000313" key="1">
    <source>
        <dbReference type="EMBL" id="MTW19631.1"/>
    </source>
</evidence>
<protein>
    <submittedName>
        <fullName evidence="1">DUF29 family protein</fullName>
    </submittedName>
</protein>
<keyword evidence="2" id="KW-1185">Reference proteome</keyword>
<comment type="caution">
    <text evidence="1">The sequence shown here is derived from an EMBL/GenBank/DDBJ whole genome shotgun (WGS) entry which is preliminary data.</text>
</comment>
<dbReference type="Proteomes" id="UP000434044">
    <property type="component" value="Unassembled WGS sequence"/>
</dbReference>